<evidence type="ECO:0000313" key="2">
    <source>
        <dbReference type="WBParaSite" id="PgB37_g006_t01"/>
    </source>
</evidence>
<organism evidence="1 2">
    <name type="scientific">Parascaris univalens</name>
    <name type="common">Nematode worm</name>
    <dbReference type="NCBI Taxonomy" id="6257"/>
    <lineage>
        <taxon>Eukaryota</taxon>
        <taxon>Metazoa</taxon>
        <taxon>Ecdysozoa</taxon>
        <taxon>Nematoda</taxon>
        <taxon>Chromadorea</taxon>
        <taxon>Rhabditida</taxon>
        <taxon>Spirurina</taxon>
        <taxon>Ascaridomorpha</taxon>
        <taxon>Ascaridoidea</taxon>
        <taxon>Ascarididae</taxon>
        <taxon>Parascaris</taxon>
    </lineage>
</organism>
<accession>A0A914ZW33</accession>
<keyword evidence="1" id="KW-1185">Reference proteome</keyword>
<proteinExistence type="predicted"/>
<dbReference type="AlphaFoldDB" id="A0A914ZW33"/>
<reference evidence="2" key="1">
    <citation type="submission" date="2022-11" db="UniProtKB">
        <authorList>
            <consortium name="WormBaseParasite"/>
        </authorList>
    </citation>
    <scope>IDENTIFICATION</scope>
</reference>
<dbReference type="Proteomes" id="UP000887569">
    <property type="component" value="Unplaced"/>
</dbReference>
<sequence length="80" mass="9198">MLTLLAHFQDRFRALLEKSEAAKKYANFMKFYRSIEGHVFSLKAKDSSMGFPHKAVIGYHSKLLMNRMQTLSIVTSSLKT</sequence>
<evidence type="ECO:0000313" key="1">
    <source>
        <dbReference type="Proteomes" id="UP000887569"/>
    </source>
</evidence>
<name>A0A914ZW33_PARUN</name>
<protein>
    <submittedName>
        <fullName evidence="2">Uncharacterized protein</fullName>
    </submittedName>
</protein>
<dbReference type="WBParaSite" id="PgB37_g006_t01">
    <property type="protein sequence ID" value="PgB37_g006_t01"/>
    <property type="gene ID" value="PgB37_g006"/>
</dbReference>